<dbReference type="AlphaFoldDB" id="A0A7Y6IFC9"/>
<dbReference type="RefSeq" id="WP_175594547.1">
    <property type="nucleotide sequence ID" value="NZ_JABWGN010000018.1"/>
</dbReference>
<sequence>MAIVSRMDAMIAIMAGPGSRWVGFPLSFSEVTRKFQHTGPSTWSVYPQPVDNFAVLVDEGGWGGLSRPSGSVRIDFGRA</sequence>
<comment type="caution">
    <text evidence="1">The sequence shown here is derived from an EMBL/GenBank/DDBJ whole genome shotgun (WGS) entry which is preliminary data.</text>
</comment>
<reference evidence="1 2" key="1">
    <citation type="submission" date="2020-06" db="EMBL/GenBank/DDBJ databases">
        <title>Nonomuraea sp. SMC257, a novel actinomycete isolated from soil.</title>
        <authorList>
            <person name="Chanama M."/>
        </authorList>
    </citation>
    <scope>NUCLEOTIDE SEQUENCE [LARGE SCALE GENOMIC DNA]</scope>
    <source>
        <strain evidence="1 2">SMC257</strain>
    </source>
</reference>
<protein>
    <submittedName>
        <fullName evidence="1">Uncharacterized protein</fullName>
    </submittedName>
</protein>
<accession>A0A7Y6IFC9</accession>
<evidence type="ECO:0000313" key="2">
    <source>
        <dbReference type="Proteomes" id="UP000586042"/>
    </source>
</evidence>
<organism evidence="1 2">
    <name type="scientific">Nonomuraea montanisoli</name>
    <dbReference type="NCBI Taxonomy" id="2741721"/>
    <lineage>
        <taxon>Bacteria</taxon>
        <taxon>Bacillati</taxon>
        <taxon>Actinomycetota</taxon>
        <taxon>Actinomycetes</taxon>
        <taxon>Streptosporangiales</taxon>
        <taxon>Streptosporangiaceae</taxon>
        <taxon>Nonomuraea</taxon>
    </lineage>
</organism>
<proteinExistence type="predicted"/>
<dbReference type="EMBL" id="JABWGN010000018">
    <property type="protein sequence ID" value="NUW37106.1"/>
    <property type="molecule type" value="Genomic_DNA"/>
</dbReference>
<name>A0A7Y6IFC9_9ACTN</name>
<dbReference type="Proteomes" id="UP000586042">
    <property type="component" value="Unassembled WGS sequence"/>
</dbReference>
<keyword evidence="2" id="KW-1185">Reference proteome</keyword>
<gene>
    <name evidence="1" type="ORF">HTZ77_37740</name>
</gene>
<evidence type="ECO:0000313" key="1">
    <source>
        <dbReference type="EMBL" id="NUW37106.1"/>
    </source>
</evidence>